<accession>A0ABR3XG23</accession>
<feature type="domain" description="Heterokaryon incompatibility" evidence="1">
    <location>
        <begin position="66"/>
        <end position="271"/>
    </location>
</feature>
<dbReference type="Pfam" id="PF06985">
    <property type="entry name" value="HET"/>
    <property type="match status" value="1"/>
</dbReference>
<dbReference type="PANTHER" id="PTHR24148">
    <property type="entry name" value="ANKYRIN REPEAT DOMAIN-CONTAINING PROTEIN 39 HOMOLOG-RELATED"/>
    <property type="match status" value="1"/>
</dbReference>
<dbReference type="EMBL" id="JAWRVE010000021">
    <property type="protein sequence ID" value="KAL1874877.1"/>
    <property type="molecule type" value="Genomic_DNA"/>
</dbReference>
<name>A0ABR3XG23_9PEZI</name>
<evidence type="ECO:0000313" key="2">
    <source>
        <dbReference type="EMBL" id="KAL1874877.1"/>
    </source>
</evidence>
<evidence type="ECO:0000259" key="1">
    <source>
        <dbReference type="Pfam" id="PF06985"/>
    </source>
</evidence>
<proteinExistence type="predicted"/>
<gene>
    <name evidence="2" type="ORF">Daus18300_003418</name>
</gene>
<organism evidence="2 3">
    <name type="scientific">Diaporthe australafricana</name>
    <dbReference type="NCBI Taxonomy" id="127596"/>
    <lineage>
        <taxon>Eukaryota</taxon>
        <taxon>Fungi</taxon>
        <taxon>Dikarya</taxon>
        <taxon>Ascomycota</taxon>
        <taxon>Pezizomycotina</taxon>
        <taxon>Sordariomycetes</taxon>
        <taxon>Sordariomycetidae</taxon>
        <taxon>Diaporthales</taxon>
        <taxon>Diaporthaceae</taxon>
        <taxon>Diaporthe</taxon>
    </lineage>
</organism>
<reference evidence="2 3" key="1">
    <citation type="journal article" date="2024" name="IMA Fungus">
        <title>IMA Genome - F19 : A genome assembly and annotation guide to empower mycologists, including annotated draft genome sequences of Ceratocystis pirilliformis, Diaporthe australafricana, Fusarium ophioides, Paecilomyces lecythidis, and Sporothrix stenoceras.</title>
        <authorList>
            <person name="Aylward J."/>
            <person name="Wilson A.M."/>
            <person name="Visagie C.M."/>
            <person name="Spraker J."/>
            <person name="Barnes I."/>
            <person name="Buitendag C."/>
            <person name="Ceriani C."/>
            <person name="Del Mar Angel L."/>
            <person name="du Plessis D."/>
            <person name="Fuchs T."/>
            <person name="Gasser K."/>
            <person name="Kramer D."/>
            <person name="Li W."/>
            <person name="Munsamy K."/>
            <person name="Piso A."/>
            <person name="Price J.L."/>
            <person name="Sonnekus B."/>
            <person name="Thomas C."/>
            <person name="van der Nest A."/>
            <person name="van Dijk A."/>
            <person name="van Heerden A."/>
            <person name="van Vuuren N."/>
            <person name="Yilmaz N."/>
            <person name="Duong T.A."/>
            <person name="van der Merwe N.A."/>
            <person name="Wingfield M.J."/>
            <person name="Wingfield B.D."/>
        </authorList>
    </citation>
    <scope>NUCLEOTIDE SEQUENCE [LARGE SCALE GENOMIC DNA]</scope>
    <source>
        <strain evidence="2 3">CMW 18300</strain>
    </source>
</reference>
<dbReference type="Proteomes" id="UP001583177">
    <property type="component" value="Unassembled WGS sequence"/>
</dbReference>
<keyword evidence="3" id="KW-1185">Reference proteome</keyword>
<dbReference type="InterPro" id="IPR052895">
    <property type="entry name" value="HetReg/Transcr_Mod"/>
</dbReference>
<sequence>MSAQSMSHKTQLSVPSSAVSHTDVYAPLDSLIPEIRVVKLLPSEDFDAPIQCQLLNRHLHSESDGYEALSYVWGAPEFVEEILLNGEPHLITRNLEMALRYLRLHNSQRILWVDAICINQNDPAERSQQVRLMKEIYANCKTDLAWMLSYKYTLEPPATESERGSSAGHPSKEKQLEMIHGSMETIGKAMDLMEKINMKDATILDELKTNANQMRFIYDEAEAEAEFGPPPTTTAFVEKADEYLLDEGQSQILSRAFSYALLWRRVWTMQELSHAPHVVLVAGPYQQDWGVVKAFLGEQPYADAFHALFSHGHTAKVLDRVFGGSQKVDHQRRIMREPSYESKLIDVLARFQFNHATDPRDCIYGLLGLVTNQHGIVVDYNKSPAQVFEDTTVSLIEDARNLDILCQTTWTTSSALNDARLGKGVPGLPTWVPDFSRTASYDEHSRILFAQRGIYGAGRPTIDVPCKFEDGTSLSLQAVIMGRVQSDVALGSRATWNDGQYFAPQQWLEESEIGNLFAENYEKKYEWTGEPAVRAYWRTLLMDCAAYPITRLTSDEVLAGDAAFKGILAEREGSSARADESQDEFDSLAADALTGFWDQLPESMRCMWTRNYTYWTFAVTDNGLYTMIQNARAGDFIASVDGAKVPLVLREKGEFQGKKAYELVGTAYVHGLMDAEAFKMMAELGLADDQIFLH</sequence>
<evidence type="ECO:0000313" key="3">
    <source>
        <dbReference type="Proteomes" id="UP001583177"/>
    </source>
</evidence>
<protein>
    <recommendedName>
        <fullName evidence="1">Heterokaryon incompatibility domain-containing protein</fullName>
    </recommendedName>
</protein>
<dbReference type="InterPro" id="IPR010730">
    <property type="entry name" value="HET"/>
</dbReference>
<dbReference type="PANTHER" id="PTHR24148:SF77">
    <property type="entry name" value="HETEROKARYON INCOMPATIBILITY DOMAIN-CONTAINING PROTEIN"/>
    <property type="match status" value="1"/>
</dbReference>
<comment type="caution">
    <text evidence="2">The sequence shown here is derived from an EMBL/GenBank/DDBJ whole genome shotgun (WGS) entry which is preliminary data.</text>
</comment>